<gene>
    <name evidence="7" type="ORF">UBAL3_92050115</name>
</gene>
<evidence type="ECO:0000256" key="3">
    <source>
        <dbReference type="ARBA" id="ARBA00022989"/>
    </source>
</evidence>
<dbReference type="Gene3D" id="2.40.30.170">
    <property type="match status" value="1"/>
</dbReference>
<dbReference type="InterPro" id="IPR050739">
    <property type="entry name" value="MFP"/>
</dbReference>
<dbReference type="SUPFAM" id="SSF111369">
    <property type="entry name" value="HlyD-like secretion proteins"/>
    <property type="match status" value="1"/>
</dbReference>
<dbReference type="PANTHER" id="PTHR30386">
    <property type="entry name" value="MEMBRANE FUSION SUBUNIT OF EMRAB-TOLC MULTIDRUG EFFLUX PUMP"/>
    <property type="match status" value="1"/>
</dbReference>
<dbReference type="Proteomes" id="UP000009374">
    <property type="component" value="Unassembled WGS sequence"/>
</dbReference>
<dbReference type="AlphaFoldDB" id="C6HX33"/>
<evidence type="ECO:0000313" key="7">
    <source>
        <dbReference type="EMBL" id="EES52743.1"/>
    </source>
</evidence>
<name>C6HX33_9BACT</name>
<keyword evidence="3" id="KW-1133">Transmembrane helix</keyword>
<evidence type="ECO:0000259" key="5">
    <source>
        <dbReference type="Pfam" id="PF25917"/>
    </source>
</evidence>
<dbReference type="PANTHER" id="PTHR30386:SF26">
    <property type="entry name" value="TRANSPORT PROTEIN COMB"/>
    <property type="match status" value="1"/>
</dbReference>
<organism evidence="7 8">
    <name type="scientific">Leptospirillum ferrodiazotrophum</name>
    <dbReference type="NCBI Taxonomy" id="412449"/>
    <lineage>
        <taxon>Bacteria</taxon>
        <taxon>Pseudomonadati</taxon>
        <taxon>Nitrospirota</taxon>
        <taxon>Nitrospiria</taxon>
        <taxon>Nitrospirales</taxon>
        <taxon>Nitrospiraceae</taxon>
        <taxon>Leptospirillum</taxon>
    </lineage>
</organism>
<evidence type="ECO:0000256" key="2">
    <source>
        <dbReference type="ARBA" id="ARBA00022692"/>
    </source>
</evidence>
<feature type="domain" description="Multidrug resistance protein MdtA-like barrel-sandwich hybrid" evidence="5">
    <location>
        <begin position="45"/>
        <end position="210"/>
    </location>
</feature>
<feature type="domain" description="CusB-like beta-barrel" evidence="6">
    <location>
        <begin position="214"/>
        <end position="254"/>
    </location>
</feature>
<evidence type="ECO:0000256" key="1">
    <source>
        <dbReference type="ARBA" id="ARBA00004167"/>
    </source>
</evidence>
<dbReference type="InterPro" id="IPR058625">
    <property type="entry name" value="MdtA-like_BSH"/>
</dbReference>
<evidence type="ECO:0000256" key="4">
    <source>
        <dbReference type="ARBA" id="ARBA00023136"/>
    </source>
</evidence>
<sequence length="312" mass="33982">MKKQALIATVATVIGIGSASALYASYTRSHISTDDAQITGHLDPITSRIAGPVARVLIKDNQVVHAGDVLIEIDSRLFQSTYDKDQAALARDMAQLKVLSATIERDRANSDLAKRESRRTLNLSKKAFATASRLDKDMSAYQMAQAQTKADTEAMKVLKETIHRDEAVLAIDSINLRYTKVLAPVDGRITGKTIELGTYLTPGQIVGYVVPFNMWVVANYKETDLHGIRQGDPVTIKVDALPGQTFHGHVDSIAQSTGAVLSLLPPENATGNFTKVVQRVPVKILIDPGSDPDHRLRIGMSVVPVVLTHKIR</sequence>
<dbReference type="InterPro" id="IPR058792">
    <property type="entry name" value="Beta-barrel_RND_2"/>
</dbReference>
<keyword evidence="8" id="KW-1185">Reference proteome</keyword>
<protein>
    <submittedName>
        <fullName evidence="7">Secretion protein HlyD family protein</fullName>
    </submittedName>
</protein>
<dbReference type="Gene3D" id="2.40.50.100">
    <property type="match status" value="1"/>
</dbReference>
<dbReference type="Pfam" id="PF25917">
    <property type="entry name" value="BSH_RND"/>
    <property type="match status" value="1"/>
</dbReference>
<reference evidence="7 8" key="1">
    <citation type="journal article" date="2009" name="Appl. Environ. Microbiol.">
        <title>Community genomic and proteomic analyses of chemoautotrophic iron-oxidizing "Leptospirillum rubarum" (Group II) and "Leptospirillum ferrodiazotrophum" (Group III) bacteria in acid mine drainage biofilms.</title>
        <authorList>
            <person name="Goltsman D.S."/>
            <person name="Denef V.J."/>
            <person name="Singer S.W."/>
            <person name="VerBerkmoes N.C."/>
            <person name="Lefsrud M."/>
            <person name="Mueller R.S."/>
            <person name="Dick G.J."/>
            <person name="Sun C.L."/>
            <person name="Wheeler K.E."/>
            <person name="Zemla A."/>
            <person name="Baker B.J."/>
            <person name="Hauser L."/>
            <person name="Land M."/>
            <person name="Shah M.B."/>
            <person name="Thelen M.P."/>
            <person name="Hettich R.L."/>
            <person name="Banfield J.F."/>
        </authorList>
    </citation>
    <scope>NUCLEOTIDE SEQUENCE [LARGE SCALE GENOMIC DNA]</scope>
</reference>
<keyword evidence="4" id="KW-0472">Membrane</keyword>
<dbReference type="GO" id="GO:0016020">
    <property type="term" value="C:membrane"/>
    <property type="evidence" value="ECO:0007669"/>
    <property type="project" value="UniProtKB-SubCell"/>
</dbReference>
<dbReference type="EMBL" id="GG693873">
    <property type="protein sequence ID" value="EES52743.1"/>
    <property type="molecule type" value="Genomic_DNA"/>
</dbReference>
<dbReference type="Pfam" id="PF25954">
    <property type="entry name" value="Beta-barrel_RND_2"/>
    <property type="match status" value="1"/>
</dbReference>
<evidence type="ECO:0000259" key="6">
    <source>
        <dbReference type="Pfam" id="PF25954"/>
    </source>
</evidence>
<evidence type="ECO:0000313" key="8">
    <source>
        <dbReference type="Proteomes" id="UP000009374"/>
    </source>
</evidence>
<keyword evidence="2" id="KW-0812">Transmembrane</keyword>
<accession>C6HX33</accession>
<proteinExistence type="predicted"/>
<comment type="subcellular location">
    <subcellularLocation>
        <location evidence="1">Membrane</location>
        <topology evidence="1">Single-pass membrane protein</topology>
    </subcellularLocation>
</comment>
<dbReference type="GO" id="GO:0055085">
    <property type="term" value="P:transmembrane transport"/>
    <property type="evidence" value="ECO:0007669"/>
    <property type="project" value="InterPro"/>
</dbReference>